<sequence length="141" mass="15164">MAMTIDVQVVSAEGSIYEGAADMVVAPGEMGELGILPMHAPLLTGLRPGELRIKHGDETEYLFVNGGILEIQPHLVTVLADSAERATDIDEAKAKAAKEAAEARLSQQLDGMDYAAAQAELLEQIARLKTVQKLREQGLLR</sequence>
<dbReference type="HOGENOM" id="CLU_084338_2_0_6"/>
<dbReference type="Pfam" id="PF02823">
    <property type="entry name" value="ATP-synt_DE_N"/>
    <property type="match status" value="1"/>
</dbReference>
<dbReference type="FunFam" id="2.60.15.10:FF:000001">
    <property type="entry name" value="ATP synthase epsilon chain"/>
    <property type="match status" value="1"/>
</dbReference>
<comment type="function">
    <text evidence="1 12">Produces ATP from ADP in the presence of a proton gradient across the membrane.</text>
</comment>
<feature type="domain" description="ATP synthase epsilon subunit C-terminal" evidence="14">
    <location>
        <begin position="88"/>
        <end position="132"/>
    </location>
</feature>
<name>A0A059ZQF3_ACICK</name>
<dbReference type="NCBIfam" id="NF001847">
    <property type="entry name" value="PRK00571.1-4"/>
    <property type="match status" value="1"/>
</dbReference>
<comment type="subunit">
    <text evidence="4 12 13">F-type ATPases have 2 components, CF(1) - the catalytic core - and CF(0) - the membrane proton channel. CF(1) has five subunits: alpha(3), beta(3), gamma(1), delta(1), epsilon(1). CF(0) has three main subunits: a, b and c.</text>
</comment>
<keyword evidence="11 12" id="KW-0066">ATP synthesis</keyword>
<proteinExistence type="inferred from homology"/>
<evidence type="ECO:0000256" key="9">
    <source>
        <dbReference type="ARBA" id="ARBA00023136"/>
    </source>
</evidence>
<dbReference type="NCBIfam" id="TIGR01216">
    <property type="entry name" value="ATP_synt_epsi"/>
    <property type="match status" value="1"/>
</dbReference>
<evidence type="ECO:0000256" key="6">
    <source>
        <dbReference type="ARBA" id="ARBA00022475"/>
    </source>
</evidence>
<feature type="domain" description="ATP synthase F1 complex delta/epsilon subunit N-terminal" evidence="15">
    <location>
        <begin position="6"/>
        <end position="83"/>
    </location>
</feature>
<dbReference type="Gene3D" id="2.60.15.10">
    <property type="entry name" value="F0F1 ATP synthase delta/epsilon subunit, N-terminal"/>
    <property type="match status" value="1"/>
</dbReference>
<dbReference type="GO" id="GO:0005886">
    <property type="term" value="C:plasma membrane"/>
    <property type="evidence" value="ECO:0007669"/>
    <property type="project" value="UniProtKB-SubCell"/>
</dbReference>
<dbReference type="GO" id="GO:0046933">
    <property type="term" value="F:proton-transporting ATP synthase activity, rotational mechanism"/>
    <property type="evidence" value="ECO:0007669"/>
    <property type="project" value="UniProtKB-UniRule"/>
</dbReference>
<evidence type="ECO:0000256" key="8">
    <source>
        <dbReference type="ARBA" id="ARBA00023065"/>
    </source>
</evidence>
<dbReference type="PANTHER" id="PTHR13822">
    <property type="entry name" value="ATP SYNTHASE DELTA/EPSILON CHAIN"/>
    <property type="match status" value="1"/>
</dbReference>
<evidence type="ECO:0000259" key="14">
    <source>
        <dbReference type="Pfam" id="PF00401"/>
    </source>
</evidence>
<evidence type="ECO:0000256" key="7">
    <source>
        <dbReference type="ARBA" id="ARBA00022781"/>
    </source>
</evidence>
<keyword evidence="16" id="KW-0378">Hydrolase</keyword>
<dbReference type="SUPFAM" id="SSF46604">
    <property type="entry name" value="Epsilon subunit of F1F0-ATP synthase C-terminal domain"/>
    <property type="match status" value="1"/>
</dbReference>
<dbReference type="InterPro" id="IPR020547">
    <property type="entry name" value="ATP_synth_F1_esu_C"/>
</dbReference>
<dbReference type="InterPro" id="IPR036794">
    <property type="entry name" value="ATP_F1_dsu/esu_C_sf"/>
</dbReference>
<comment type="subcellular location">
    <subcellularLocation>
        <location evidence="2 12">Cell membrane</location>
        <topology evidence="2 12">Peripheral membrane protein</topology>
    </subcellularLocation>
</comment>
<dbReference type="Proteomes" id="UP000005522">
    <property type="component" value="Chromosome"/>
</dbReference>
<keyword evidence="10 12" id="KW-0139">CF(1)</keyword>
<evidence type="ECO:0000256" key="13">
    <source>
        <dbReference type="RuleBase" id="RU003656"/>
    </source>
</evidence>
<dbReference type="Pfam" id="PF00401">
    <property type="entry name" value="ATP-synt_DE"/>
    <property type="match status" value="1"/>
</dbReference>
<accession>A0A059ZQF3</accession>
<dbReference type="InterPro" id="IPR001469">
    <property type="entry name" value="ATP_synth_F1_dsu/esu"/>
</dbReference>
<evidence type="ECO:0000256" key="11">
    <source>
        <dbReference type="ARBA" id="ARBA00023310"/>
    </source>
</evidence>
<dbReference type="EMBL" id="CP005986">
    <property type="protein sequence ID" value="AIA53925.1"/>
    <property type="molecule type" value="Genomic_DNA"/>
</dbReference>
<keyword evidence="9 12" id="KW-0472">Membrane</keyword>
<evidence type="ECO:0000259" key="15">
    <source>
        <dbReference type="Pfam" id="PF02823"/>
    </source>
</evidence>
<organism evidence="16 17">
    <name type="scientific">Acidithiobacillus caldus (strain ATCC 51756 / DSM 8584 / KU)</name>
    <dbReference type="NCBI Taxonomy" id="637389"/>
    <lineage>
        <taxon>Bacteria</taxon>
        <taxon>Pseudomonadati</taxon>
        <taxon>Pseudomonadota</taxon>
        <taxon>Acidithiobacillia</taxon>
        <taxon>Acidithiobacillales</taxon>
        <taxon>Acidithiobacillaceae</taxon>
        <taxon>Acidithiobacillus</taxon>
    </lineage>
</organism>
<evidence type="ECO:0000313" key="16">
    <source>
        <dbReference type="EMBL" id="AIA53925.1"/>
    </source>
</evidence>
<reference evidence="16 17" key="1">
    <citation type="journal article" date="2009" name="J. Bacteriol.">
        <title>Draft genome sequence of the extremely acidophilic bacterium Acidithiobacillus caldus ATCC 51756 reveals metabolic versatility in the genus Acidithiobacillus.</title>
        <authorList>
            <person name="Valdes J."/>
            <person name="Quatrini R."/>
            <person name="Hallberg K."/>
            <person name="Dopson M."/>
            <person name="Valenzuela P.D."/>
            <person name="Holmes D.S."/>
        </authorList>
    </citation>
    <scope>NUCLEOTIDE SEQUENCE [LARGE SCALE GENOMIC DNA]</scope>
    <source>
        <strain evidence="17">ATCC 51756 / DSM 8584 / KU</strain>
    </source>
</reference>
<dbReference type="Gene3D" id="1.20.5.440">
    <property type="entry name" value="ATP synthase delta/epsilon subunit, C-terminal domain"/>
    <property type="match status" value="1"/>
</dbReference>
<evidence type="ECO:0000256" key="10">
    <source>
        <dbReference type="ARBA" id="ARBA00023196"/>
    </source>
</evidence>
<dbReference type="GO" id="GO:0016787">
    <property type="term" value="F:hydrolase activity"/>
    <property type="evidence" value="ECO:0007669"/>
    <property type="project" value="UniProtKB-KW"/>
</dbReference>
<dbReference type="GO" id="GO:0005524">
    <property type="term" value="F:ATP binding"/>
    <property type="evidence" value="ECO:0007669"/>
    <property type="project" value="UniProtKB-UniRule"/>
</dbReference>
<dbReference type="HAMAP" id="MF_00530">
    <property type="entry name" value="ATP_synth_epsil_bac"/>
    <property type="match status" value="1"/>
</dbReference>
<dbReference type="KEGG" id="acz:Acaty_c0033"/>
<evidence type="ECO:0000256" key="3">
    <source>
        <dbReference type="ARBA" id="ARBA00005712"/>
    </source>
</evidence>
<keyword evidence="6 12" id="KW-1003">Cell membrane</keyword>
<dbReference type="PANTHER" id="PTHR13822:SF10">
    <property type="entry name" value="ATP SYNTHASE EPSILON CHAIN, CHLOROPLASTIC"/>
    <property type="match status" value="1"/>
</dbReference>
<dbReference type="InterPro" id="IPR036771">
    <property type="entry name" value="ATPsynth_dsu/esu_N"/>
</dbReference>
<evidence type="ECO:0000256" key="4">
    <source>
        <dbReference type="ARBA" id="ARBA00011648"/>
    </source>
</evidence>
<dbReference type="AlphaFoldDB" id="A0A059ZQF3"/>
<evidence type="ECO:0000256" key="5">
    <source>
        <dbReference type="ARBA" id="ARBA00022448"/>
    </source>
</evidence>
<comment type="similarity">
    <text evidence="3 12 13">Belongs to the ATPase epsilon chain family.</text>
</comment>
<evidence type="ECO:0000313" key="17">
    <source>
        <dbReference type="Proteomes" id="UP000005522"/>
    </source>
</evidence>
<evidence type="ECO:0000256" key="12">
    <source>
        <dbReference type="HAMAP-Rule" id="MF_00530"/>
    </source>
</evidence>
<gene>
    <name evidence="12" type="primary">atpC</name>
    <name evidence="16" type="ORF">Acaty_c0033</name>
</gene>
<evidence type="ECO:0000256" key="2">
    <source>
        <dbReference type="ARBA" id="ARBA00004202"/>
    </source>
</evidence>
<protein>
    <recommendedName>
        <fullName evidence="12">ATP synthase epsilon chain</fullName>
    </recommendedName>
    <alternativeName>
        <fullName evidence="12">ATP synthase F1 sector epsilon subunit</fullName>
    </alternativeName>
    <alternativeName>
        <fullName evidence="12">F-ATPase epsilon subunit</fullName>
    </alternativeName>
</protein>
<keyword evidence="8 12" id="KW-0406">Ion transport</keyword>
<dbReference type="eggNOG" id="COG0355">
    <property type="taxonomic scope" value="Bacteria"/>
</dbReference>
<evidence type="ECO:0000256" key="1">
    <source>
        <dbReference type="ARBA" id="ARBA00003543"/>
    </source>
</evidence>
<keyword evidence="7 12" id="KW-0375">Hydrogen ion transport</keyword>
<dbReference type="GO" id="GO:0045259">
    <property type="term" value="C:proton-transporting ATP synthase complex"/>
    <property type="evidence" value="ECO:0007669"/>
    <property type="project" value="UniProtKB-KW"/>
</dbReference>
<keyword evidence="5 12" id="KW-0813">Transport</keyword>
<dbReference type="SUPFAM" id="SSF51344">
    <property type="entry name" value="Epsilon subunit of F1F0-ATP synthase N-terminal domain"/>
    <property type="match status" value="1"/>
</dbReference>
<dbReference type="CDD" id="cd12152">
    <property type="entry name" value="F1-ATPase_delta"/>
    <property type="match status" value="1"/>
</dbReference>
<dbReference type="InterPro" id="IPR020546">
    <property type="entry name" value="ATP_synth_F1_dsu/esu_N"/>
</dbReference>